<comment type="caution">
    <text evidence="4">The sequence shown here is derived from an EMBL/GenBank/DDBJ whole genome shotgun (WGS) entry which is preliminary data.</text>
</comment>
<organism evidence="4 5">
    <name type="scientific">Vitis vinifera</name>
    <name type="common">Grape</name>
    <dbReference type="NCBI Taxonomy" id="29760"/>
    <lineage>
        <taxon>Eukaryota</taxon>
        <taxon>Viridiplantae</taxon>
        <taxon>Streptophyta</taxon>
        <taxon>Embryophyta</taxon>
        <taxon>Tracheophyta</taxon>
        <taxon>Spermatophyta</taxon>
        <taxon>Magnoliopsida</taxon>
        <taxon>eudicotyledons</taxon>
        <taxon>Gunneridae</taxon>
        <taxon>Pentapetalae</taxon>
        <taxon>rosids</taxon>
        <taxon>Vitales</taxon>
        <taxon>Vitaceae</taxon>
        <taxon>Viteae</taxon>
        <taxon>Vitis</taxon>
    </lineage>
</organism>
<dbReference type="SUPFAM" id="SSF56219">
    <property type="entry name" value="DNase I-like"/>
    <property type="match status" value="1"/>
</dbReference>
<evidence type="ECO:0000313" key="4">
    <source>
        <dbReference type="EMBL" id="RVW29056.1"/>
    </source>
</evidence>
<sequence>MPCCFLSLFKLPALVAVKIERLQRDFLWSGIGEGKKDHLVRWDVVRKPKAIGGLGFGNISLRNLALLGKWLWSQMVTSLPLEGYCTSLSRVSLFTRFVVGNGERIRFWEDLWWGDQPLGTQYPRLFRVIVDKNIHISSVLSPTRPFSLNFNFRRNLSDSEIEDLEGLMRSLDGLHLSPSVPDARFWPLSSLRLFSVKSFFLALSQFFGSPQVFPSKFVWNSQISFKVKSFVWLVAHKKVNTNDMLQVRRPYKALSPDICILCMKHGGISRSSFSSLFLDDWVMVQVISGDSFVASCEHRSNSGCVVERNVFKGTPLNVLQLDWSMIGSEKEDFWEELGAIRGLWEDPWCIGGDFNVVRFPEERRNAPRLTAEMRRFSEVIEDLGLRDFPLARGPFTWIRGLNSQAASKLDRFLISDQWEDHFSAITQFVLPRLVSDHNPIVLEAGGFSSGKSPFRFENMWLKIEGFKDLVRSWWNGYFVEGYGSHCIAEKLKALKKDLKKWNKEVVGNISYNRAEAFSRLQSWEAKENENFLIPGKVEAKRLALEDYKKWALLEETSWRQKSREIWLREEIKEGVCRVYQSLLLESGDWRPSINGLNFKALGEDSASSLEAEIGDGEVISDSQQTFIQGRQILDVILIVSEALDSRLKDNTSGLLLKMDIEKAFDHVNWDFLMVVMFKMGFGHRWINWMK</sequence>
<name>A0A438D0S9_VITVI</name>
<dbReference type="AlphaFoldDB" id="A0A438D0S9"/>
<gene>
    <name evidence="4" type="primary">VvCHDh000004_585</name>
    <name evidence="4" type="ORF">CK203_091592</name>
</gene>
<reference evidence="4 5" key="1">
    <citation type="journal article" date="2018" name="PLoS Genet.">
        <title>Population sequencing reveals clonal diversity and ancestral inbreeding in the grapevine cultivar Chardonnay.</title>
        <authorList>
            <person name="Roach M.J."/>
            <person name="Johnson D.L."/>
            <person name="Bohlmann J."/>
            <person name="van Vuuren H.J."/>
            <person name="Jones S.J."/>
            <person name="Pretorius I.S."/>
            <person name="Schmidt S.A."/>
            <person name="Borneman A.R."/>
        </authorList>
    </citation>
    <scope>NUCLEOTIDE SEQUENCE [LARGE SCALE GENOMIC DNA]</scope>
    <source>
        <strain evidence="5">cv. Chardonnay</strain>
        <tissue evidence="4">Leaf</tissue>
    </source>
</reference>
<dbReference type="EMBL" id="QGNW01001864">
    <property type="protein sequence ID" value="RVW29056.1"/>
    <property type="molecule type" value="Genomic_DNA"/>
</dbReference>
<feature type="chain" id="PRO_5019272782" evidence="1">
    <location>
        <begin position="17"/>
        <end position="690"/>
    </location>
</feature>
<keyword evidence="1" id="KW-0732">Signal</keyword>
<evidence type="ECO:0000256" key="1">
    <source>
        <dbReference type="SAM" id="SignalP"/>
    </source>
</evidence>
<feature type="signal peptide" evidence="1">
    <location>
        <begin position="1"/>
        <end position="16"/>
    </location>
</feature>
<dbReference type="Pfam" id="PF00078">
    <property type="entry name" value="RVT_1"/>
    <property type="match status" value="1"/>
</dbReference>
<evidence type="ECO:0000259" key="3">
    <source>
        <dbReference type="Pfam" id="PF13966"/>
    </source>
</evidence>
<dbReference type="InterPro" id="IPR036691">
    <property type="entry name" value="Endo/exonu/phosph_ase_sf"/>
</dbReference>
<feature type="domain" description="Reverse transcriptase" evidence="2">
    <location>
        <begin position="587"/>
        <end position="687"/>
    </location>
</feature>
<dbReference type="PANTHER" id="PTHR33710">
    <property type="entry name" value="BNAC02G09200D PROTEIN"/>
    <property type="match status" value="1"/>
</dbReference>
<dbReference type="PANTHER" id="PTHR33710:SF71">
    <property type="entry name" value="ENDONUCLEASE_EXONUCLEASE_PHOSPHATASE DOMAIN-CONTAINING PROTEIN"/>
    <property type="match status" value="1"/>
</dbReference>
<dbReference type="Pfam" id="PF13966">
    <property type="entry name" value="zf-RVT"/>
    <property type="match status" value="1"/>
</dbReference>
<accession>A0A438D0S9</accession>
<dbReference type="Gene3D" id="3.60.10.10">
    <property type="entry name" value="Endonuclease/exonuclease/phosphatase"/>
    <property type="match status" value="1"/>
</dbReference>
<evidence type="ECO:0000259" key="2">
    <source>
        <dbReference type="Pfam" id="PF00078"/>
    </source>
</evidence>
<protein>
    <submittedName>
        <fullName evidence="4">Putative ribonuclease H protein</fullName>
    </submittedName>
</protein>
<dbReference type="Proteomes" id="UP000288805">
    <property type="component" value="Unassembled WGS sequence"/>
</dbReference>
<evidence type="ECO:0000313" key="5">
    <source>
        <dbReference type="Proteomes" id="UP000288805"/>
    </source>
</evidence>
<dbReference type="InterPro" id="IPR000477">
    <property type="entry name" value="RT_dom"/>
</dbReference>
<dbReference type="InterPro" id="IPR026960">
    <property type="entry name" value="RVT-Znf"/>
</dbReference>
<feature type="domain" description="Reverse transcriptase zinc-binding" evidence="3">
    <location>
        <begin position="194"/>
        <end position="265"/>
    </location>
</feature>
<proteinExistence type="predicted"/>